<feature type="domain" description="CRAL/TRIO N-terminal" evidence="2">
    <location>
        <begin position="85"/>
        <end position="142"/>
    </location>
</feature>
<organism evidence="4 5">
    <name type="scientific">Cylindrotheca closterium</name>
    <dbReference type="NCBI Taxonomy" id="2856"/>
    <lineage>
        <taxon>Eukaryota</taxon>
        <taxon>Sar</taxon>
        <taxon>Stramenopiles</taxon>
        <taxon>Ochrophyta</taxon>
        <taxon>Bacillariophyta</taxon>
        <taxon>Bacillariophyceae</taxon>
        <taxon>Bacillariophycidae</taxon>
        <taxon>Bacillariales</taxon>
        <taxon>Bacillariaceae</taxon>
        <taxon>Cylindrotheca</taxon>
    </lineage>
</organism>
<comment type="caution">
    <text evidence="4">The sequence shown here is derived from an EMBL/GenBank/DDBJ whole genome shotgun (WGS) entry which is preliminary data.</text>
</comment>
<feature type="domain" description="DUF6824" evidence="3">
    <location>
        <begin position="448"/>
        <end position="530"/>
    </location>
</feature>
<dbReference type="Pfam" id="PF20710">
    <property type="entry name" value="DUF6824"/>
    <property type="match status" value="1"/>
</dbReference>
<protein>
    <recommendedName>
        <fullName evidence="6">CRAL-TRIO domain-containing protein</fullName>
    </recommendedName>
</protein>
<feature type="region of interest" description="Disordered" evidence="1">
    <location>
        <begin position="351"/>
        <end position="370"/>
    </location>
</feature>
<proteinExistence type="predicted"/>
<dbReference type="Proteomes" id="UP001295423">
    <property type="component" value="Unassembled WGS sequence"/>
</dbReference>
<dbReference type="Pfam" id="PF03765">
    <property type="entry name" value="CRAL_TRIO_N"/>
    <property type="match status" value="1"/>
</dbReference>
<evidence type="ECO:0000256" key="1">
    <source>
        <dbReference type="SAM" id="MobiDB-lite"/>
    </source>
</evidence>
<evidence type="ECO:0008006" key="6">
    <source>
        <dbReference type="Google" id="ProtNLM"/>
    </source>
</evidence>
<evidence type="ECO:0000259" key="2">
    <source>
        <dbReference type="Pfam" id="PF03765"/>
    </source>
</evidence>
<dbReference type="InterPro" id="IPR011074">
    <property type="entry name" value="CRAL/TRIO_N_dom"/>
</dbReference>
<gene>
    <name evidence="4" type="ORF">CYCCA115_LOCUS20475</name>
</gene>
<keyword evidence="5" id="KW-1185">Reference proteome</keyword>
<dbReference type="AlphaFoldDB" id="A0AAD2G5Y8"/>
<feature type="compositionally biased region" description="Low complexity" evidence="1">
    <location>
        <begin position="1"/>
        <end position="16"/>
    </location>
</feature>
<evidence type="ECO:0000313" key="4">
    <source>
        <dbReference type="EMBL" id="CAJ1964106.1"/>
    </source>
</evidence>
<dbReference type="Gene3D" id="1.10.8.20">
    <property type="entry name" value="N-terminal domain of phosphatidylinositol transfer protein sec14p"/>
    <property type="match status" value="1"/>
</dbReference>
<evidence type="ECO:0000313" key="5">
    <source>
        <dbReference type="Proteomes" id="UP001295423"/>
    </source>
</evidence>
<dbReference type="EMBL" id="CAKOGP040002169">
    <property type="protein sequence ID" value="CAJ1964106.1"/>
    <property type="molecule type" value="Genomic_DNA"/>
</dbReference>
<reference evidence="4" key="1">
    <citation type="submission" date="2023-08" db="EMBL/GenBank/DDBJ databases">
        <authorList>
            <person name="Audoor S."/>
            <person name="Bilcke G."/>
        </authorList>
    </citation>
    <scope>NUCLEOTIDE SEQUENCE</scope>
</reference>
<dbReference type="InterPro" id="IPR036273">
    <property type="entry name" value="CRAL/TRIO_N_dom_sf"/>
</dbReference>
<feature type="region of interest" description="Disordered" evidence="1">
    <location>
        <begin position="401"/>
        <end position="442"/>
    </location>
</feature>
<dbReference type="SUPFAM" id="SSF46938">
    <property type="entry name" value="CRAL/TRIO N-terminal domain"/>
    <property type="match status" value="1"/>
</dbReference>
<dbReference type="InterPro" id="IPR049227">
    <property type="entry name" value="DUF6824"/>
</dbReference>
<accession>A0AAD2G5Y8</accession>
<name>A0AAD2G5Y8_9STRA</name>
<evidence type="ECO:0000259" key="3">
    <source>
        <dbReference type="Pfam" id="PF20710"/>
    </source>
</evidence>
<sequence>MNQNRSSSSPSSRLSSCNLLGRPKPTSQSSTLPITTCRHTRQEMKEAEDILASELTKLSLQERTEALHDIHCVGQDLKETPELVQELLAQFDQTVKQQQQHEQTYEMIEKSHQRAYIEDPSFRLKFLRSNKHNVDKAVSQMLHFLRNKIKYFGNGCIGREITFDDLNEEDRELLLSGIYHIQKDKDQSGRSVMYMLTELIGGDREESLCRVAYYVYFNILISIFEVQMKGLVFVFYDISKADELPVIPGLNLTMAIMDMITSLPIRFTAVHFCLKARPEKLDLFNSLFKLVFKLSSHDCKVRSRLHYGSDIELQYQLRSHGINTDSSPIDAEGSLREDNRNDWLHEHLDTERRSAIRSNPSGKKTPFVEPDVNAVTSYDSLISGSEATSFETLHHSVVQGAEESHVSNAAHGPTSESRVSSVVAGAHEKQQKSESNIENAPVTPTDGDIFLGRGHLIRCNPGNIRFRKLVAKYKGEYDIAPRRRRKEIISEVCSVLTSEGERFLKQIDTGVWVNCSDHEIQKKISMLFREFRKTK</sequence>
<feature type="region of interest" description="Disordered" evidence="1">
    <location>
        <begin position="1"/>
        <end position="32"/>
    </location>
</feature>